<evidence type="ECO:0000313" key="2">
    <source>
        <dbReference type="Proteomes" id="UP001165653"/>
    </source>
</evidence>
<gene>
    <name evidence="1" type="ORF">OJ996_09090</name>
</gene>
<sequence length="217" mass="23506">MSVKVSISIDAAAPKARLEVVQKVAKDRAKTNAVIGEAVAALARQRIHDRYVVEETRTNFWERVQNSIESEADENGATITYNELGIGLRYRGGTVTPGKSISTFTGKLTRALAIPSDKVPLVNKRPVAPRYAGLLAFLRSTTRGDTVGVLVEGQQKVITRGPNKGKTRIVPKPGGDLLYVLKKMTRHRPDPQILPDESAIQAAGQAAIQRLLFAGGQ</sequence>
<name>A0ABT3G1M2_9BACT</name>
<dbReference type="RefSeq" id="WP_264513229.1">
    <property type="nucleotide sequence ID" value="NZ_JAPDDR010000004.1"/>
</dbReference>
<organism evidence="1 2">
    <name type="scientific">Luteolibacter rhizosphaerae</name>
    <dbReference type="NCBI Taxonomy" id="2989719"/>
    <lineage>
        <taxon>Bacteria</taxon>
        <taxon>Pseudomonadati</taxon>
        <taxon>Verrucomicrobiota</taxon>
        <taxon>Verrucomicrobiia</taxon>
        <taxon>Verrucomicrobiales</taxon>
        <taxon>Verrucomicrobiaceae</taxon>
        <taxon>Luteolibacter</taxon>
    </lineage>
</organism>
<evidence type="ECO:0000313" key="1">
    <source>
        <dbReference type="EMBL" id="MCW1913728.1"/>
    </source>
</evidence>
<dbReference type="Proteomes" id="UP001165653">
    <property type="component" value="Unassembled WGS sequence"/>
</dbReference>
<protein>
    <submittedName>
        <fullName evidence="1">Uncharacterized protein</fullName>
    </submittedName>
</protein>
<keyword evidence="2" id="KW-1185">Reference proteome</keyword>
<proteinExistence type="predicted"/>
<comment type="caution">
    <text evidence="1">The sequence shown here is derived from an EMBL/GenBank/DDBJ whole genome shotgun (WGS) entry which is preliminary data.</text>
</comment>
<dbReference type="EMBL" id="JAPDDR010000004">
    <property type="protein sequence ID" value="MCW1913728.1"/>
    <property type="molecule type" value="Genomic_DNA"/>
</dbReference>
<reference evidence="1" key="1">
    <citation type="submission" date="2022-10" db="EMBL/GenBank/DDBJ databases">
        <title>Luteolibacter sp. GHJ8, whole genome shotgun sequencing project.</title>
        <authorList>
            <person name="Zhao G."/>
            <person name="Shen L."/>
        </authorList>
    </citation>
    <scope>NUCLEOTIDE SEQUENCE</scope>
    <source>
        <strain evidence="1">GHJ8</strain>
    </source>
</reference>
<accession>A0ABT3G1M2</accession>